<dbReference type="Pfam" id="PF13692">
    <property type="entry name" value="Glyco_trans_1_4"/>
    <property type="match status" value="1"/>
</dbReference>
<evidence type="ECO:0000256" key="2">
    <source>
        <dbReference type="ARBA" id="ARBA00022679"/>
    </source>
</evidence>
<organism evidence="4 5">
    <name type="scientific">Paraburkholderia hiiakae</name>
    <dbReference type="NCBI Taxonomy" id="1081782"/>
    <lineage>
        <taxon>Bacteria</taxon>
        <taxon>Pseudomonadati</taxon>
        <taxon>Pseudomonadota</taxon>
        <taxon>Betaproteobacteria</taxon>
        <taxon>Burkholderiales</taxon>
        <taxon>Burkholderiaceae</taxon>
        <taxon>Paraburkholderia</taxon>
    </lineage>
</organism>
<dbReference type="Gene3D" id="3.40.50.2000">
    <property type="entry name" value="Glycogen Phosphorylase B"/>
    <property type="match status" value="2"/>
</dbReference>
<accession>A0ABN7HM37</accession>
<dbReference type="RefSeq" id="WP_201695260.1">
    <property type="nucleotide sequence ID" value="NZ_CAJHCQ010000003.1"/>
</dbReference>
<evidence type="ECO:0000313" key="5">
    <source>
        <dbReference type="Proteomes" id="UP000656319"/>
    </source>
</evidence>
<feature type="domain" description="Glycosyltransferase subfamily 4-like N-terminal" evidence="3">
    <location>
        <begin position="75"/>
        <end position="178"/>
    </location>
</feature>
<proteinExistence type="predicted"/>
<name>A0ABN7HM37_9BURK</name>
<comment type="caution">
    <text evidence="4">The sequence shown here is derived from an EMBL/GenBank/DDBJ whole genome shotgun (WGS) entry which is preliminary data.</text>
</comment>
<dbReference type="InterPro" id="IPR028098">
    <property type="entry name" value="Glyco_trans_4-like_N"/>
</dbReference>
<reference evidence="4 5" key="1">
    <citation type="submission" date="2020-10" db="EMBL/GenBank/DDBJ databases">
        <authorList>
            <person name="Peeters C."/>
        </authorList>
    </citation>
    <scope>NUCLEOTIDE SEQUENCE [LARGE SCALE GENOMIC DNA]</scope>
    <source>
        <strain evidence="4 5">LMG 27952</strain>
    </source>
</reference>
<gene>
    <name evidence="4" type="primary">mshA_9</name>
    <name evidence="4" type="ORF">LMG27952_01469</name>
</gene>
<dbReference type="SUPFAM" id="SSF53756">
    <property type="entry name" value="UDP-Glycosyltransferase/glycogen phosphorylase"/>
    <property type="match status" value="1"/>
</dbReference>
<protein>
    <submittedName>
        <fullName evidence="4">D-inositol-3-phosphate glycosyltransferase</fullName>
        <ecNumber evidence="4">2.4.1.250</ecNumber>
    </submittedName>
</protein>
<dbReference type="Pfam" id="PF13439">
    <property type="entry name" value="Glyco_transf_4"/>
    <property type="match status" value="1"/>
</dbReference>
<evidence type="ECO:0000256" key="1">
    <source>
        <dbReference type="ARBA" id="ARBA00022676"/>
    </source>
</evidence>
<keyword evidence="5" id="KW-1185">Reference proteome</keyword>
<dbReference type="GO" id="GO:0102710">
    <property type="term" value="F:D-inositol-3-phosphate glycosyltransferase activity"/>
    <property type="evidence" value="ECO:0007669"/>
    <property type="project" value="UniProtKB-EC"/>
</dbReference>
<dbReference type="PANTHER" id="PTHR12526">
    <property type="entry name" value="GLYCOSYLTRANSFERASE"/>
    <property type="match status" value="1"/>
</dbReference>
<keyword evidence="2 4" id="KW-0808">Transferase</keyword>
<dbReference type="PANTHER" id="PTHR12526:SF510">
    <property type="entry name" value="D-INOSITOL 3-PHOSPHATE GLYCOSYLTRANSFERASE"/>
    <property type="match status" value="1"/>
</dbReference>
<keyword evidence="1 4" id="KW-0328">Glycosyltransferase</keyword>
<sequence>MTKTMNEPSKRRLRALQIGPDKRARGGIASLLHAMGEGATAFENMGVELQFASTTRPSGSGVLHKAMAFLHALCRVGGALVKSEVDVVHIHAALKGSLFRKTLIAWICILFGARYVFQIHNGGFFDRYPKMVGPGRFFVRVALRRAEYVIVLSNYMRERALKECFVSADRCAIVYNGIADPVHGRSPIEGEHAGAVRIIFLGLISEAKGVPTLLDAVEILRGRVGEFTLTVYGAGDILAFEKVLTSRRLNKVVTYGGWIGGEEKISVFSSADIFVLPSRSEGFSVAVLEAMAHGLPIISTSIPGVLDAVRNNIEALLVAPGDAVALAVAIRKLIDNQDVRIRLGVAARRRYLEYFTLEKMAAELYRIYASCV</sequence>
<dbReference type="EMBL" id="CAJHCQ010000003">
    <property type="protein sequence ID" value="CAD6522411.1"/>
    <property type="molecule type" value="Genomic_DNA"/>
</dbReference>
<dbReference type="EC" id="2.4.1.250" evidence="4"/>
<evidence type="ECO:0000313" key="4">
    <source>
        <dbReference type="EMBL" id="CAD6522411.1"/>
    </source>
</evidence>
<evidence type="ECO:0000259" key="3">
    <source>
        <dbReference type="Pfam" id="PF13439"/>
    </source>
</evidence>
<dbReference type="Proteomes" id="UP000656319">
    <property type="component" value="Unassembled WGS sequence"/>
</dbReference>
<dbReference type="CDD" id="cd03801">
    <property type="entry name" value="GT4_PimA-like"/>
    <property type="match status" value="1"/>
</dbReference>